<protein>
    <recommendedName>
        <fullName evidence="3">Pyridoxamine 5'-phosphate oxidase</fullName>
    </recommendedName>
</protein>
<gene>
    <name evidence="1" type="ORF">LQV63_05830</name>
</gene>
<evidence type="ECO:0008006" key="3">
    <source>
        <dbReference type="Google" id="ProtNLM"/>
    </source>
</evidence>
<dbReference type="EMBL" id="JAJNBZ010000003">
    <property type="protein sequence ID" value="MCE5168829.1"/>
    <property type="molecule type" value="Genomic_DNA"/>
</dbReference>
<accession>A0ABS8YD69</accession>
<comment type="caution">
    <text evidence="1">The sequence shown here is derived from an EMBL/GenBank/DDBJ whole genome shotgun (WGS) entry which is preliminary data.</text>
</comment>
<keyword evidence="2" id="KW-1185">Reference proteome</keyword>
<name>A0ABS8YD69_9BACL</name>
<dbReference type="Proteomes" id="UP001199916">
    <property type="component" value="Unassembled WGS sequence"/>
</dbReference>
<evidence type="ECO:0000313" key="2">
    <source>
        <dbReference type="Proteomes" id="UP001199916"/>
    </source>
</evidence>
<dbReference type="RefSeq" id="WP_233695998.1">
    <property type="nucleotide sequence ID" value="NZ_JAJNBZ010000003.1"/>
</dbReference>
<organism evidence="1 2">
    <name type="scientific">Paenibacillus profundus</name>
    <dbReference type="NCBI Taxonomy" id="1173085"/>
    <lineage>
        <taxon>Bacteria</taxon>
        <taxon>Bacillati</taxon>
        <taxon>Bacillota</taxon>
        <taxon>Bacilli</taxon>
        <taxon>Bacillales</taxon>
        <taxon>Paenibacillaceae</taxon>
        <taxon>Paenibacillus</taxon>
    </lineage>
</organism>
<proteinExistence type="predicted"/>
<reference evidence="1 2" key="1">
    <citation type="submission" date="2021-11" db="EMBL/GenBank/DDBJ databases">
        <title>Draft genome sequence of Paenibacillus profundus YoMME, a new Gram-positive bacteria with exoelectrogenic properties.</title>
        <authorList>
            <person name="Hubenova Y."/>
            <person name="Hubenova E."/>
            <person name="Manasiev Y."/>
            <person name="Peykov S."/>
            <person name="Mitov M."/>
        </authorList>
    </citation>
    <scope>NUCLEOTIDE SEQUENCE [LARGE SCALE GENOMIC DNA]</scope>
    <source>
        <strain evidence="1 2">YoMME</strain>
    </source>
</reference>
<sequence length="79" mass="8545">MNNPNELLRSLKSLSGPFPPFDVTRLPESPGALFLQWLNLAIKNEVKEPHAMTLTSVFNITYATTGSGDIPCSGREAAA</sequence>
<evidence type="ECO:0000313" key="1">
    <source>
        <dbReference type="EMBL" id="MCE5168829.1"/>
    </source>
</evidence>